<evidence type="ECO:0000313" key="2">
    <source>
        <dbReference type="Proteomes" id="UP000316621"/>
    </source>
</evidence>
<accession>A0A4Y7J5C8</accession>
<dbReference type="Proteomes" id="UP000316621">
    <property type="component" value="Chromosome 3"/>
</dbReference>
<dbReference type="Gramene" id="RZC55141">
    <property type="protein sequence ID" value="RZC55141"/>
    <property type="gene ID" value="C5167_013994"/>
</dbReference>
<dbReference type="PANTHER" id="PTHR35304:SF3">
    <property type="entry name" value="CATHEPSIN PROPEPTIDE INHIBITOR DOMAIN-CONTAINING PROTEIN"/>
    <property type="match status" value="1"/>
</dbReference>
<dbReference type="EMBL" id="CM010717">
    <property type="protein sequence ID" value="RZC55141.1"/>
    <property type="molecule type" value="Genomic_DNA"/>
</dbReference>
<dbReference type="OMA" id="HQWPESE"/>
<name>A0A4Y7J5C8_PAPSO</name>
<dbReference type="AlphaFoldDB" id="A0A4Y7J5C8"/>
<protein>
    <submittedName>
        <fullName evidence="1">Uncharacterized protein</fullName>
    </submittedName>
</protein>
<keyword evidence="2" id="KW-1185">Reference proteome</keyword>
<evidence type="ECO:0000313" key="1">
    <source>
        <dbReference type="EMBL" id="RZC55141.1"/>
    </source>
</evidence>
<gene>
    <name evidence="1" type="ORF">C5167_013994</name>
</gene>
<sequence>MLMKSSCVKSCIDVTNPVSVSFKKNYRWPESDAEFLSKLITTKNAETSPCSSSSSSSSANGSKPMVSNFYESSVCRQRYLRSYTFSKKETVTEKTKKWFFIKAEKVKKSCMIKKKLSSLSLLKEDNNKNSRSDDNFCKCIFKFVFNCLVVVDVHEY</sequence>
<proteinExistence type="predicted"/>
<dbReference type="PANTHER" id="PTHR35304">
    <property type="entry name" value="OS05G0120300 PROTEIN-RELATED"/>
    <property type="match status" value="1"/>
</dbReference>
<reference evidence="1 2" key="1">
    <citation type="journal article" date="2018" name="Science">
        <title>The opium poppy genome and morphinan production.</title>
        <authorList>
            <person name="Guo L."/>
            <person name="Winzer T."/>
            <person name="Yang X."/>
            <person name="Li Y."/>
            <person name="Ning Z."/>
            <person name="He Z."/>
            <person name="Teodor R."/>
            <person name="Lu Y."/>
            <person name="Bowser T.A."/>
            <person name="Graham I.A."/>
            <person name="Ye K."/>
        </authorList>
    </citation>
    <scope>NUCLEOTIDE SEQUENCE [LARGE SCALE GENOMIC DNA]</scope>
    <source>
        <strain evidence="2">cv. HN1</strain>
        <tissue evidence="1">Leaves</tissue>
    </source>
</reference>
<organism evidence="1 2">
    <name type="scientific">Papaver somniferum</name>
    <name type="common">Opium poppy</name>
    <dbReference type="NCBI Taxonomy" id="3469"/>
    <lineage>
        <taxon>Eukaryota</taxon>
        <taxon>Viridiplantae</taxon>
        <taxon>Streptophyta</taxon>
        <taxon>Embryophyta</taxon>
        <taxon>Tracheophyta</taxon>
        <taxon>Spermatophyta</taxon>
        <taxon>Magnoliopsida</taxon>
        <taxon>Ranunculales</taxon>
        <taxon>Papaveraceae</taxon>
        <taxon>Papaveroideae</taxon>
        <taxon>Papaver</taxon>
    </lineage>
</organism>